<dbReference type="PROSITE" id="PS51722">
    <property type="entry name" value="G_TR_2"/>
    <property type="match status" value="1"/>
</dbReference>
<dbReference type="Gene3D" id="2.40.30.10">
    <property type="entry name" value="Translation factors"/>
    <property type="match status" value="2"/>
</dbReference>
<dbReference type="SUPFAM" id="SSF50447">
    <property type="entry name" value="Translation proteins"/>
    <property type="match status" value="1"/>
</dbReference>
<dbReference type="NCBIfam" id="NF000766">
    <property type="entry name" value="PRK00049.1"/>
    <property type="match status" value="1"/>
</dbReference>
<evidence type="ECO:0000256" key="4">
    <source>
        <dbReference type="ARBA" id="ARBA00022768"/>
    </source>
</evidence>
<keyword evidence="5" id="KW-0933">Apicoplast</keyword>
<dbReference type="Pfam" id="PF03143">
    <property type="entry name" value="GTP_EFTU_D3"/>
    <property type="match status" value="1"/>
</dbReference>
<dbReference type="GO" id="GO:0020011">
    <property type="term" value="C:apicoplast"/>
    <property type="evidence" value="ECO:0007669"/>
    <property type="project" value="UniProtKB-SubCell"/>
</dbReference>
<dbReference type="Gene3D" id="3.40.50.300">
    <property type="entry name" value="P-loop containing nucleotide triphosphate hydrolases"/>
    <property type="match status" value="1"/>
</dbReference>
<dbReference type="SUPFAM" id="SSF52540">
    <property type="entry name" value="P-loop containing nucleoside triphosphate hydrolases"/>
    <property type="match status" value="1"/>
</dbReference>
<dbReference type="GO" id="GO:0003746">
    <property type="term" value="F:translation elongation factor activity"/>
    <property type="evidence" value="ECO:0007669"/>
    <property type="project" value="UniProtKB-KW"/>
</dbReference>
<dbReference type="InterPro" id="IPR004160">
    <property type="entry name" value="Transl_elong_EFTu/EF1A_C"/>
</dbReference>
<dbReference type="PRINTS" id="PR00315">
    <property type="entry name" value="ELONGATNFCT"/>
</dbReference>
<protein>
    <recommendedName>
        <fullName evidence="8">Elongation factor Tu, apicoplast</fullName>
    </recommendedName>
</protein>
<keyword evidence="4 10" id="KW-0251">Elongation factor</keyword>
<dbReference type="GO" id="GO:0005525">
    <property type="term" value="F:GTP binding"/>
    <property type="evidence" value="ECO:0007669"/>
    <property type="project" value="UniProtKB-KW"/>
</dbReference>
<keyword evidence="3" id="KW-0547">Nucleotide-binding</keyword>
<dbReference type="Pfam" id="PF00009">
    <property type="entry name" value="GTP_EFTU"/>
    <property type="match status" value="1"/>
</dbReference>
<keyword evidence="6" id="KW-0648">Protein biosynthesis</keyword>
<gene>
    <name evidence="10" type="ORF">AK88_07034</name>
</gene>
<dbReference type="InterPro" id="IPR004161">
    <property type="entry name" value="EFTu-like_2"/>
</dbReference>
<dbReference type="InterPro" id="IPR005225">
    <property type="entry name" value="Small_GTP-bd"/>
</dbReference>
<evidence type="ECO:0000256" key="1">
    <source>
        <dbReference type="ARBA" id="ARBA00004467"/>
    </source>
</evidence>
<keyword evidence="11" id="KW-1185">Reference proteome</keyword>
<dbReference type="InterPro" id="IPR031157">
    <property type="entry name" value="G_TR_CS"/>
</dbReference>
<dbReference type="InterPro" id="IPR000795">
    <property type="entry name" value="T_Tr_GTP-bd_dom"/>
</dbReference>
<reference evidence="10" key="1">
    <citation type="submission" date="2014-03" db="EMBL/GenBank/DDBJ databases">
        <title>The Genome Sequence of Plasmodium fragile nilgiri.</title>
        <authorList>
            <consortium name="The Broad Institute Genomics Platform"/>
            <consortium name="The Broad Institute Genome Sequencing Center for Infectious Disease"/>
            <person name="Neafsey D."/>
            <person name="Duraisingh M."/>
            <person name="Young S.K."/>
            <person name="Zeng Q."/>
            <person name="Gargeya S."/>
            <person name="Abouelleil A."/>
            <person name="Alvarado L."/>
            <person name="Chapman S.B."/>
            <person name="Gainer-Dewar J."/>
            <person name="Goldberg J."/>
            <person name="Griggs A."/>
            <person name="Gujja S."/>
            <person name="Hansen M."/>
            <person name="Howarth C."/>
            <person name="Imamovic A."/>
            <person name="Larimer J."/>
            <person name="Pearson M."/>
            <person name="Poon T.W."/>
            <person name="Priest M."/>
            <person name="Roberts A."/>
            <person name="Saif S."/>
            <person name="Shea T."/>
            <person name="Sykes S."/>
            <person name="Wortman J."/>
            <person name="Nusbaum C."/>
            <person name="Birren B."/>
        </authorList>
    </citation>
    <scope>NUCLEOTIDE SEQUENCE [LARGE SCALE GENOMIC DNA]</scope>
    <source>
        <strain evidence="10">Nilgiri</strain>
    </source>
</reference>
<dbReference type="NCBIfam" id="NF009372">
    <property type="entry name" value="PRK12735.1"/>
    <property type="match status" value="1"/>
</dbReference>
<dbReference type="GeneID" id="24271039"/>
<sequence>MNNKLFIRNKQHINLGTIGHVDHGKTTLTTAISYLLNLQGLSKKYNYSDIDSAPEEKIRGITINTTHIEYETITKHCAHIDCPGHSDYIKNMIIGATQMDIAILVISIIDGIMPQTYEHLLLIKQIGIKNIIIFLNKEDLCNDIELIDFIKLEIHELLVKYNFNLDNIHILTGSALNVINIIQKNKNYELIKSNIWIQKLNDLINIIDNIKINRDKLNENFLMSIEDVFSITGRGTVVTGKIDQGHINLNEEVEILKFEKSSIFTTVIGLEMFKKQLIQAQSGDNVGILLRNIQKNEIKRGMILSTPNTLKVYKSFIAETYILTKEEGGRHKPFNIGYKPQFFIHIVDVTGEIKNIYLNNNIQKIGMPGDKLTLHIELKHYIVLILNQKFSIREGGKTIGAGIIIDIID</sequence>
<comment type="subcellular location">
    <subcellularLocation>
        <location evidence="1">Plastid</location>
        <location evidence="1">Apicoplast</location>
    </subcellularLocation>
</comment>
<dbReference type="InterPro" id="IPR009000">
    <property type="entry name" value="Transl_B-barrel_sf"/>
</dbReference>
<dbReference type="InterPro" id="IPR050055">
    <property type="entry name" value="EF-Tu_GTPase"/>
</dbReference>
<dbReference type="NCBIfam" id="TIGR00231">
    <property type="entry name" value="small_GTP"/>
    <property type="match status" value="1"/>
</dbReference>
<dbReference type="PANTHER" id="PTHR43721">
    <property type="entry name" value="ELONGATION FACTOR TU-RELATED"/>
    <property type="match status" value="1"/>
</dbReference>
<dbReference type="InterPro" id="IPR033720">
    <property type="entry name" value="EFTU_2"/>
</dbReference>
<accession>A0A0D9QTE3</accession>
<dbReference type="OrthoDB" id="2067at2759"/>
<dbReference type="FunFam" id="2.40.30.10:FF:000001">
    <property type="entry name" value="Elongation factor Tu"/>
    <property type="match status" value="1"/>
</dbReference>
<keyword evidence="5" id="KW-0934">Plastid</keyword>
<dbReference type="OMA" id="PFDRIDR"/>
<dbReference type="GO" id="GO:0003924">
    <property type="term" value="F:GTPase activity"/>
    <property type="evidence" value="ECO:0007669"/>
    <property type="project" value="InterPro"/>
</dbReference>
<dbReference type="CDD" id="cd03697">
    <property type="entry name" value="EFTU_II"/>
    <property type="match status" value="1"/>
</dbReference>
<dbReference type="PANTHER" id="PTHR43721:SF22">
    <property type="entry name" value="ELONGATION FACTOR TU, MITOCHONDRIAL"/>
    <property type="match status" value="1"/>
</dbReference>
<comment type="similarity">
    <text evidence="2">Belongs to the TRAFAC class translation factor GTPase superfamily. Classic translation factor GTPase family. EF-Tu/EF-1A subfamily.</text>
</comment>
<name>A0A0D9QTE3_PLAFR</name>
<dbReference type="RefSeq" id="XP_031850602.1">
    <property type="nucleotide sequence ID" value="NW_012192828.1"/>
</dbReference>
<dbReference type="PROSITE" id="PS00301">
    <property type="entry name" value="G_TR_1"/>
    <property type="match status" value="1"/>
</dbReference>
<dbReference type="FunFam" id="3.40.50.300:FF:001554">
    <property type="entry name" value="Translation elongation factor Tu"/>
    <property type="match status" value="1"/>
</dbReference>
<dbReference type="GO" id="GO:0070125">
    <property type="term" value="P:mitochondrial translational elongation"/>
    <property type="evidence" value="ECO:0007669"/>
    <property type="project" value="TreeGrafter"/>
</dbReference>
<keyword evidence="7" id="KW-0342">GTP-binding</keyword>
<dbReference type="GO" id="GO:0005739">
    <property type="term" value="C:mitochondrion"/>
    <property type="evidence" value="ECO:0007669"/>
    <property type="project" value="TreeGrafter"/>
</dbReference>
<evidence type="ECO:0000313" key="11">
    <source>
        <dbReference type="Proteomes" id="UP000054561"/>
    </source>
</evidence>
<dbReference type="AlphaFoldDB" id="A0A0D9QTE3"/>
<dbReference type="Pfam" id="PF03144">
    <property type="entry name" value="GTP_EFTU_D2"/>
    <property type="match status" value="1"/>
</dbReference>
<evidence type="ECO:0000256" key="2">
    <source>
        <dbReference type="ARBA" id="ARBA00007249"/>
    </source>
</evidence>
<dbReference type="SUPFAM" id="SSF50465">
    <property type="entry name" value="EF-Tu/eEF-1alpha/eIF2-gamma C-terminal domain"/>
    <property type="match status" value="1"/>
</dbReference>
<evidence type="ECO:0000256" key="3">
    <source>
        <dbReference type="ARBA" id="ARBA00022741"/>
    </source>
</evidence>
<dbReference type="InterPro" id="IPR027417">
    <property type="entry name" value="P-loop_NTPase"/>
</dbReference>
<dbReference type="NCBIfam" id="NF009373">
    <property type="entry name" value="PRK12736.1"/>
    <property type="match status" value="1"/>
</dbReference>
<dbReference type="Proteomes" id="UP000054561">
    <property type="component" value="Apicoplast apicoplast"/>
</dbReference>
<evidence type="ECO:0000256" key="6">
    <source>
        <dbReference type="ARBA" id="ARBA00022917"/>
    </source>
</evidence>
<dbReference type="EMBL" id="KQ001809">
    <property type="protein sequence ID" value="KJP90335.1"/>
    <property type="molecule type" value="Genomic_DNA"/>
</dbReference>
<evidence type="ECO:0000256" key="8">
    <source>
        <dbReference type="ARBA" id="ARBA00071511"/>
    </source>
</evidence>
<feature type="domain" description="Tr-type G" evidence="9">
    <location>
        <begin position="10"/>
        <end position="216"/>
    </location>
</feature>
<proteinExistence type="inferred from homology"/>
<evidence type="ECO:0000256" key="7">
    <source>
        <dbReference type="ARBA" id="ARBA00023134"/>
    </source>
</evidence>
<dbReference type="VEuPathDB" id="PlasmoDB:AK88_07034"/>
<organism evidence="10 11">
    <name type="scientific">Plasmodium fragile</name>
    <dbReference type="NCBI Taxonomy" id="5857"/>
    <lineage>
        <taxon>Eukaryota</taxon>
        <taxon>Sar</taxon>
        <taxon>Alveolata</taxon>
        <taxon>Apicomplexa</taxon>
        <taxon>Aconoidasida</taxon>
        <taxon>Haemosporida</taxon>
        <taxon>Plasmodiidae</taxon>
        <taxon>Plasmodium</taxon>
        <taxon>Plasmodium (Plasmodium)</taxon>
    </lineage>
</organism>
<evidence type="ECO:0000259" key="9">
    <source>
        <dbReference type="PROSITE" id="PS51722"/>
    </source>
</evidence>
<dbReference type="InterPro" id="IPR009001">
    <property type="entry name" value="Transl_elong_EF1A/Init_IF2_C"/>
</dbReference>
<evidence type="ECO:0000256" key="5">
    <source>
        <dbReference type="ARBA" id="ARBA00022887"/>
    </source>
</evidence>
<evidence type="ECO:0000313" key="10">
    <source>
        <dbReference type="EMBL" id="KJP90335.1"/>
    </source>
</evidence>